<protein>
    <submittedName>
        <fullName evidence="1">Uncharacterized protein</fullName>
    </submittedName>
</protein>
<dbReference type="Proteomes" id="UP000225722">
    <property type="component" value="Segment"/>
</dbReference>
<sequence length="163" mass="18288">MLNPTNFTKEIVACYYSFRSSHILVGGVTSDRTLVIHSEQSFTNAPVDQVAAVLRGYKLPVWCNIHEPLKAVLGAIVRGELNFEKENEVERQNIDDLFYSLQAGRRVIKFPEVSLQAGSSQMCLKILLKGLMLGLCAGVRPVKFEAGEPSGFYDLIDRYSERF</sequence>
<dbReference type="EMBL" id="KU230356">
    <property type="protein sequence ID" value="ALY07457.1"/>
    <property type="molecule type" value="Genomic_DNA"/>
</dbReference>
<reference evidence="2" key="1">
    <citation type="submission" date="2015-12" db="EMBL/GenBank/DDBJ databases">
        <authorList>
            <person name="Sencilo A."/>
            <person name="Bamford D.H."/>
            <person name="Roine E."/>
        </authorList>
    </citation>
    <scope>NUCLEOTIDE SEQUENCE [LARGE SCALE GENOMIC DNA]</scope>
</reference>
<evidence type="ECO:0000313" key="1">
    <source>
        <dbReference type="EMBL" id="ALY07457.1"/>
    </source>
</evidence>
<accession>A0A1L2BWN5</accession>
<organism evidence="1 2">
    <name type="scientific">Nodularia phage vB_NpeS-2AV2</name>
    <dbReference type="NCBI Taxonomy" id="1777122"/>
    <lineage>
        <taxon>Viruses</taxon>
        <taxon>Duplodnaviria</taxon>
        <taxon>Heunggongvirae</taxon>
        <taxon>Uroviricota</taxon>
        <taxon>Caudoviricetes</taxon>
        <taxon>Ravarandavirus</taxon>
        <taxon>Ravarandavirus rv2AV2</taxon>
    </lineage>
</organism>
<gene>
    <name evidence="1" type="ORF">2AV2_5</name>
</gene>
<evidence type="ECO:0000313" key="2">
    <source>
        <dbReference type="Proteomes" id="UP000225722"/>
    </source>
</evidence>
<proteinExistence type="predicted"/>
<keyword evidence="2" id="KW-1185">Reference proteome</keyword>
<name>A0A1L2BWN5_9CAUD</name>